<evidence type="ECO:0000256" key="1">
    <source>
        <dbReference type="SAM" id="MobiDB-lite"/>
    </source>
</evidence>
<comment type="caution">
    <text evidence="2">The sequence shown here is derived from an EMBL/GenBank/DDBJ whole genome shotgun (WGS) entry which is preliminary data.</text>
</comment>
<protein>
    <submittedName>
        <fullName evidence="2">Uncharacterized protein</fullName>
    </submittedName>
</protein>
<keyword evidence="3" id="KW-1185">Reference proteome</keyword>
<dbReference type="EMBL" id="PJQY01000256">
    <property type="protein sequence ID" value="PQQ14517.1"/>
    <property type="molecule type" value="Genomic_DNA"/>
</dbReference>
<name>A0A314Z8Y3_PRUYE</name>
<organism evidence="2 3">
    <name type="scientific">Prunus yedoensis var. nudiflora</name>
    <dbReference type="NCBI Taxonomy" id="2094558"/>
    <lineage>
        <taxon>Eukaryota</taxon>
        <taxon>Viridiplantae</taxon>
        <taxon>Streptophyta</taxon>
        <taxon>Embryophyta</taxon>
        <taxon>Tracheophyta</taxon>
        <taxon>Spermatophyta</taxon>
        <taxon>Magnoliopsida</taxon>
        <taxon>eudicotyledons</taxon>
        <taxon>Gunneridae</taxon>
        <taxon>Pentapetalae</taxon>
        <taxon>rosids</taxon>
        <taxon>fabids</taxon>
        <taxon>Rosales</taxon>
        <taxon>Rosaceae</taxon>
        <taxon>Amygdaloideae</taxon>
        <taxon>Amygdaleae</taxon>
        <taxon>Prunus</taxon>
    </lineage>
</organism>
<reference evidence="2 3" key="1">
    <citation type="submission" date="2018-02" db="EMBL/GenBank/DDBJ databases">
        <title>Draft genome of wild Prunus yedoensis var. nudiflora.</title>
        <authorList>
            <person name="Baek S."/>
            <person name="Kim J.-H."/>
            <person name="Choi K."/>
            <person name="Kim G.-B."/>
            <person name="Cho A."/>
            <person name="Jang H."/>
            <person name="Shin C.-H."/>
            <person name="Yu H.-J."/>
            <person name="Mun J.-H."/>
        </authorList>
    </citation>
    <scope>NUCLEOTIDE SEQUENCE [LARGE SCALE GENOMIC DNA]</scope>
    <source>
        <strain evidence="3">cv. Jeju island</strain>
        <tissue evidence="2">Leaf</tissue>
    </source>
</reference>
<dbReference type="Proteomes" id="UP000250321">
    <property type="component" value="Unassembled WGS sequence"/>
</dbReference>
<proteinExistence type="predicted"/>
<dbReference type="AlphaFoldDB" id="A0A314Z8Y3"/>
<accession>A0A314Z8Y3</accession>
<feature type="region of interest" description="Disordered" evidence="1">
    <location>
        <begin position="1"/>
        <end position="35"/>
    </location>
</feature>
<gene>
    <name evidence="2" type="ORF">Pyn_26599</name>
</gene>
<sequence>MATAEVGTPRTLVLSTMPSPPPVQPSAVVGRKSGKESMSTEAAVVDAVQAGSAAAEKEALEPSRKRLFLALSEVEDEEEVPPMTGTAADVEAVAAKAPDVEVAIAEVAAGEAVVAEATAGEATVQNHRWWPRLSPHQ</sequence>
<evidence type="ECO:0000313" key="2">
    <source>
        <dbReference type="EMBL" id="PQQ14517.1"/>
    </source>
</evidence>
<evidence type="ECO:0000313" key="3">
    <source>
        <dbReference type="Proteomes" id="UP000250321"/>
    </source>
</evidence>